<keyword evidence="13" id="KW-1185">Reference proteome</keyword>
<dbReference type="Pfam" id="PF03748">
    <property type="entry name" value="FliL"/>
    <property type="match status" value="1"/>
</dbReference>
<evidence type="ECO:0000256" key="1">
    <source>
        <dbReference type="ARBA" id="ARBA00002254"/>
    </source>
</evidence>
<keyword evidence="12" id="KW-0969">Cilium</keyword>
<comment type="function">
    <text evidence="1 10">Controls the rotational direction of flagella during chemotaxis.</text>
</comment>
<keyword evidence="12" id="KW-0282">Flagellum</keyword>
<evidence type="ECO:0000256" key="2">
    <source>
        <dbReference type="ARBA" id="ARBA00004162"/>
    </source>
</evidence>
<evidence type="ECO:0000313" key="13">
    <source>
        <dbReference type="Proteomes" id="UP000095347"/>
    </source>
</evidence>
<evidence type="ECO:0000256" key="4">
    <source>
        <dbReference type="ARBA" id="ARBA00022475"/>
    </source>
</evidence>
<keyword evidence="9 10" id="KW-0472">Membrane</keyword>
<feature type="transmembrane region" description="Helical" evidence="10">
    <location>
        <begin position="31"/>
        <end position="51"/>
    </location>
</feature>
<evidence type="ECO:0000313" key="12">
    <source>
        <dbReference type="EMBL" id="OEJ68740.1"/>
    </source>
</evidence>
<evidence type="ECO:0000256" key="3">
    <source>
        <dbReference type="ARBA" id="ARBA00008281"/>
    </source>
</evidence>
<keyword evidence="6 10" id="KW-0812">Transmembrane</keyword>
<dbReference type="STRING" id="28181.BEN30_05790"/>
<evidence type="ECO:0000256" key="11">
    <source>
        <dbReference type="SAM" id="MobiDB-lite"/>
    </source>
</evidence>
<evidence type="ECO:0000256" key="9">
    <source>
        <dbReference type="ARBA" id="ARBA00023136"/>
    </source>
</evidence>
<evidence type="ECO:0000256" key="6">
    <source>
        <dbReference type="ARBA" id="ARBA00022692"/>
    </source>
</evidence>
<feature type="compositionally biased region" description="Acidic residues" evidence="11">
    <location>
        <begin position="1"/>
        <end position="22"/>
    </location>
</feature>
<dbReference type="GO" id="GO:0009425">
    <property type="term" value="C:bacterial-type flagellum basal body"/>
    <property type="evidence" value="ECO:0007669"/>
    <property type="project" value="InterPro"/>
</dbReference>
<comment type="subcellular location">
    <subcellularLocation>
        <location evidence="10">Cell inner membrane</location>
    </subcellularLocation>
    <subcellularLocation>
        <location evidence="2">Cell membrane</location>
        <topology evidence="2">Single-pass membrane protein</topology>
    </subcellularLocation>
</comment>
<dbReference type="GO" id="GO:0005886">
    <property type="term" value="C:plasma membrane"/>
    <property type="evidence" value="ECO:0007669"/>
    <property type="project" value="UniProtKB-SubCell"/>
</dbReference>
<dbReference type="Proteomes" id="UP000095347">
    <property type="component" value="Unassembled WGS sequence"/>
</dbReference>
<keyword evidence="4" id="KW-1003">Cell membrane</keyword>
<organism evidence="12 13">
    <name type="scientific">Magnetovibrio blakemorei</name>
    <dbReference type="NCBI Taxonomy" id="28181"/>
    <lineage>
        <taxon>Bacteria</taxon>
        <taxon>Pseudomonadati</taxon>
        <taxon>Pseudomonadota</taxon>
        <taxon>Alphaproteobacteria</taxon>
        <taxon>Rhodospirillales</taxon>
        <taxon>Magnetovibrionaceae</taxon>
        <taxon>Magnetovibrio</taxon>
    </lineage>
</organism>
<dbReference type="GO" id="GO:0006935">
    <property type="term" value="P:chemotaxis"/>
    <property type="evidence" value="ECO:0007669"/>
    <property type="project" value="UniProtKB-KW"/>
</dbReference>
<comment type="similarity">
    <text evidence="3 10">Belongs to the FliL family.</text>
</comment>
<keyword evidence="7 10" id="KW-0283">Flagellar rotation</keyword>
<protein>
    <recommendedName>
        <fullName evidence="10">Flagellar protein FliL</fullName>
    </recommendedName>
</protein>
<dbReference type="EMBL" id="MCGG01000011">
    <property type="protein sequence ID" value="OEJ68740.1"/>
    <property type="molecule type" value="Genomic_DNA"/>
</dbReference>
<gene>
    <name evidence="12" type="ORF">BEN30_05790</name>
</gene>
<reference evidence="13" key="1">
    <citation type="submission" date="2016-07" db="EMBL/GenBank/DDBJ databases">
        <authorList>
            <person name="Florea S."/>
            <person name="Webb J.S."/>
            <person name="Jaromczyk J."/>
            <person name="Schardl C.L."/>
        </authorList>
    </citation>
    <scope>NUCLEOTIDE SEQUENCE [LARGE SCALE GENOMIC DNA]</scope>
    <source>
        <strain evidence="13">MV-1</strain>
    </source>
</reference>
<comment type="caution">
    <text evidence="12">The sequence shown here is derived from an EMBL/GenBank/DDBJ whole genome shotgun (WGS) entry which is preliminary data.</text>
</comment>
<keyword evidence="5 10" id="KW-0145">Chemotaxis</keyword>
<dbReference type="PANTHER" id="PTHR35091:SF2">
    <property type="entry name" value="FLAGELLAR PROTEIN FLIL"/>
    <property type="match status" value="1"/>
</dbReference>
<keyword evidence="10" id="KW-0997">Cell inner membrane</keyword>
<keyword evidence="12" id="KW-0966">Cell projection</keyword>
<dbReference type="OrthoDB" id="7304620at2"/>
<dbReference type="RefSeq" id="WP_069957098.1">
    <property type="nucleotide sequence ID" value="NZ_MCGG01000011.1"/>
</dbReference>
<dbReference type="AlphaFoldDB" id="A0A1E5QAB5"/>
<accession>A0A1E5QAB5</accession>
<feature type="region of interest" description="Disordered" evidence="11">
    <location>
        <begin position="1"/>
        <end position="25"/>
    </location>
</feature>
<sequence length="183" mass="19850">MADEEPEEDLDDDGAEGEEEGGDGGSGRKRLLIVVAAVLVLILGGAAAAYFTGLLQPVIDMLSGGENAAHAPEGDQAKVISGDAVFYDLEEMLVNINTGGRKSVYLKIRVSLELESPSDIAVVEQMMPRIIDNFQIYLRELRVEDLKGSAGMYRLREELLKRVSVAVAPAKVNDVLFKEMLVQ</sequence>
<evidence type="ECO:0000256" key="7">
    <source>
        <dbReference type="ARBA" id="ARBA00022779"/>
    </source>
</evidence>
<evidence type="ECO:0000256" key="10">
    <source>
        <dbReference type="RuleBase" id="RU364125"/>
    </source>
</evidence>
<dbReference type="PANTHER" id="PTHR35091">
    <property type="entry name" value="FLAGELLAR PROTEIN FLIL"/>
    <property type="match status" value="1"/>
</dbReference>
<evidence type="ECO:0000256" key="5">
    <source>
        <dbReference type="ARBA" id="ARBA00022500"/>
    </source>
</evidence>
<dbReference type="InterPro" id="IPR005503">
    <property type="entry name" value="FliL"/>
</dbReference>
<dbReference type="GO" id="GO:0071978">
    <property type="term" value="P:bacterial-type flagellum-dependent swarming motility"/>
    <property type="evidence" value="ECO:0007669"/>
    <property type="project" value="TreeGrafter"/>
</dbReference>
<proteinExistence type="inferred from homology"/>
<name>A0A1E5QAB5_9PROT</name>
<evidence type="ECO:0000256" key="8">
    <source>
        <dbReference type="ARBA" id="ARBA00022989"/>
    </source>
</evidence>
<keyword evidence="8 10" id="KW-1133">Transmembrane helix</keyword>